<evidence type="ECO:0000256" key="1">
    <source>
        <dbReference type="SAM" id="MobiDB-lite"/>
    </source>
</evidence>
<dbReference type="AlphaFoldDB" id="A0A8X6V205"/>
<reference evidence="2" key="1">
    <citation type="submission" date="2020-08" db="EMBL/GenBank/DDBJ databases">
        <title>Multicomponent nature underlies the extraordinary mechanical properties of spider dragline silk.</title>
        <authorList>
            <person name="Kono N."/>
            <person name="Nakamura H."/>
            <person name="Mori M."/>
            <person name="Yoshida Y."/>
            <person name="Ohtoshi R."/>
            <person name="Malay A.D."/>
            <person name="Moran D.A.P."/>
            <person name="Tomita M."/>
            <person name="Numata K."/>
            <person name="Arakawa K."/>
        </authorList>
    </citation>
    <scope>NUCLEOTIDE SEQUENCE</scope>
</reference>
<evidence type="ECO:0000313" key="2">
    <source>
        <dbReference type="EMBL" id="GFX96283.1"/>
    </source>
</evidence>
<accession>A0A8X6V205</accession>
<protein>
    <submittedName>
        <fullName evidence="2">Uncharacterized protein</fullName>
    </submittedName>
</protein>
<keyword evidence="3" id="KW-1185">Reference proteome</keyword>
<name>A0A8X6V205_TRICX</name>
<dbReference type="EMBL" id="BMAU01021190">
    <property type="protein sequence ID" value="GFX96283.1"/>
    <property type="molecule type" value="Genomic_DNA"/>
</dbReference>
<organism evidence="2 3">
    <name type="scientific">Trichonephila clavipes</name>
    <name type="common">Golden silk orbweaver</name>
    <name type="synonym">Nephila clavipes</name>
    <dbReference type="NCBI Taxonomy" id="2585209"/>
    <lineage>
        <taxon>Eukaryota</taxon>
        <taxon>Metazoa</taxon>
        <taxon>Ecdysozoa</taxon>
        <taxon>Arthropoda</taxon>
        <taxon>Chelicerata</taxon>
        <taxon>Arachnida</taxon>
        <taxon>Araneae</taxon>
        <taxon>Araneomorphae</taxon>
        <taxon>Entelegynae</taxon>
        <taxon>Araneoidea</taxon>
        <taxon>Nephilidae</taxon>
        <taxon>Trichonephila</taxon>
    </lineage>
</organism>
<dbReference type="Proteomes" id="UP000887159">
    <property type="component" value="Unassembled WGS sequence"/>
</dbReference>
<sequence>MHLFHGMAEENTRAEERVITKGTQRDGRRITENPPERLVVGVGDPSYVSRPNLVQNVIKTPCLEKFHDPQSDTVDRVALVIIK</sequence>
<evidence type="ECO:0000313" key="3">
    <source>
        <dbReference type="Proteomes" id="UP000887159"/>
    </source>
</evidence>
<feature type="region of interest" description="Disordered" evidence="1">
    <location>
        <begin position="1"/>
        <end position="30"/>
    </location>
</feature>
<gene>
    <name evidence="2" type="ORF">TNCV_2291711</name>
</gene>
<comment type="caution">
    <text evidence="2">The sequence shown here is derived from an EMBL/GenBank/DDBJ whole genome shotgun (WGS) entry which is preliminary data.</text>
</comment>
<feature type="compositionally biased region" description="Basic and acidic residues" evidence="1">
    <location>
        <begin position="7"/>
        <end position="30"/>
    </location>
</feature>
<proteinExistence type="predicted"/>